<keyword evidence="2" id="KW-1185">Reference proteome</keyword>
<dbReference type="RefSeq" id="XP_060441826.1">
    <property type="nucleotide sequence ID" value="XM_060589058.1"/>
</dbReference>
<evidence type="ECO:0000313" key="2">
    <source>
        <dbReference type="Proteomes" id="UP001243989"/>
    </source>
</evidence>
<organism evidence="1 2">
    <name type="scientific">Colletotrichum phormii</name>
    <dbReference type="NCBI Taxonomy" id="359342"/>
    <lineage>
        <taxon>Eukaryota</taxon>
        <taxon>Fungi</taxon>
        <taxon>Dikarya</taxon>
        <taxon>Ascomycota</taxon>
        <taxon>Pezizomycotina</taxon>
        <taxon>Sordariomycetes</taxon>
        <taxon>Hypocreomycetidae</taxon>
        <taxon>Glomerellales</taxon>
        <taxon>Glomerellaceae</taxon>
        <taxon>Colletotrichum</taxon>
        <taxon>Colletotrichum acutatum species complex</taxon>
    </lineage>
</organism>
<name>A0AAJ0EBP9_9PEZI</name>
<proteinExistence type="predicted"/>
<dbReference type="Proteomes" id="UP001243989">
    <property type="component" value="Unassembled WGS sequence"/>
</dbReference>
<gene>
    <name evidence="1" type="ORF">BDP81DRAFT_408830</name>
</gene>
<accession>A0AAJ0EBP9</accession>
<reference evidence="1" key="1">
    <citation type="submission" date="2021-06" db="EMBL/GenBank/DDBJ databases">
        <title>Comparative genomics, transcriptomics and evolutionary studies reveal genomic signatures of adaptation to plant cell wall in hemibiotrophic fungi.</title>
        <authorList>
            <consortium name="DOE Joint Genome Institute"/>
            <person name="Baroncelli R."/>
            <person name="Diaz J.F."/>
            <person name="Benocci T."/>
            <person name="Peng M."/>
            <person name="Battaglia E."/>
            <person name="Haridas S."/>
            <person name="Andreopoulos W."/>
            <person name="Labutti K."/>
            <person name="Pangilinan J."/>
            <person name="Floch G.L."/>
            <person name="Makela M.R."/>
            <person name="Henrissat B."/>
            <person name="Grigoriev I.V."/>
            <person name="Crouch J.A."/>
            <person name="De Vries R.P."/>
            <person name="Sukno S.A."/>
            <person name="Thon M.R."/>
        </authorList>
    </citation>
    <scope>NUCLEOTIDE SEQUENCE</scope>
    <source>
        <strain evidence="1">CBS 102054</strain>
    </source>
</reference>
<dbReference type="EMBL" id="JAHMHQ010000018">
    <property type="protein sequence ID" value="KAK1633219.1"/>
    <property type="molecule type" value="Genomic_DNA"/>
</dbReference>
<sequence>MAEMEGASAEGTLEVENGLVIPLPVTPTADFAYVISDCSEAAAKYEAEGCFIWRGDWTTRNSNKRDEAIVDTLKSEEDHGHLPLEFPGPFPDHFGVSVIDYFRQSPDGFEYEVINAAVNAPDQRVAFAIRLVVGDNEKAFPISGHELRVFLQLTGFFNYDHRQKTFAAAWLNSDDDYIPSRSSHVYCNNATVPGDDFAVRIIKFVVGQADPFISIAHLHFWLEIHQFQDVRRRDINILRKELRFEDDFTLEPERIARTLKYFREVKQQPPQ</sequence>
<dbReference type="AlphaFoldDB" id="A0AAJ0EBP9"/>
<evidence type="ECO:0000313" key="1">
    <source>
        <dbReference type="EMBL" id="KAK1633219.1"/>
    </source>
</evidence>
<comment type="caution">
    <text evidence="1">The sequence shown here is derived from an EMBL/GenBank/DDBJ whole genome shotgun (WGS) entry which is preliminary data.</text>
</comment>
<protein>
    <submittedName>
        <fullName evidence="1">Uncharacterized protein</fullName>
    </submittedName>
</protein>
<dbReference type="GeneID" id="85473920"/>